<proteinExistence type="predicted"/>
<evidence type="ECO:0000313" key="2">
    <source>
        <dbReference type="Proteomes" id="UP000034416"/>
    </source>
</evidence>
<reference evidence="2" key="1">
    <citation type="submission" date="2015-04" db="EMBL/GenBank/DDBJ databases">
        <title>Genome sequence of Mycobacterium arupense GUC1.</title>
        <authorList>
            <person name="Greninger A.L."/>
            <person name="Cunningham G."/>
            <person name="Chiu C.Y."/>
            <person name="Miller S."/>
        </authorList>
    </citation>
    <scope>NUCLEOTIDE SEQUENCE [LARGE SCALE GENOMIC DNA]</scope>
    <source>
        <strain evidence="2">GUC1</strain>
    </source>
</reference>
<sequence>MLDSFQIGVNPNGTIDLEWLTDEIKGVFLQPPDPETGIRYPLDNYILAQRRTEMSWGASASVFQFIVDTASGIGKAGAGAVVGAAINELVQKLKALGYQVITGKPGALSDDEAIRRGLNAIETHYETTLSDLSARSVEKNEFGQHVVAASDSGGSTYTVTFVVRGGVTDVVSRSHTLPTGN</sequence>
<comment type="caution">
    <text evidence="1">The sequence shown here is derived from an EMBL/GenBank/DDBJ whole genome shotgun (WGS) entry which is preliminary data.</text>
</comment>
<organism evidence="1 2">
    <name type="scientific">Mycolicibacter arupensis</name>
    <dbReference type="NCBI Taxonomy" id="342002"/>
    <lineage>
        <taxon>Bacteria</taxon>
        <taxon>Bacillati</taxon>
        <taxon>Actinomycetota</taxon>
        <taxon>Actinomycetes</taxon>
        <taxon>Mycobacteriales</taxon>
        <taxon>Mycobacteriaceae</taxon>
        <taxon>Mycolicibacter</taxon>
    </lineage>
</organism>
<dbReference type="EMBL" id="LASW01000051">
    <property type="protein sequence ID" value="KKB98914.1"/>
    <property type="molecule type" value="Genomic_DNA"/>
</dbReference>
<dbReference type="PATRIC" id="fig|342002.3.peg.3506"/>
<protein>
    <submittedName>
        <fullName evidence="1">Uncharacterized protein</fullName>
    </submittedName>
</protein>
<gene>
    <name evidence="1" type="ORF">WR43_12220</name>
</gene>
<accession>A0A0F5MWD7</accession>
<name>A0A0F5MWD7_9MYCO</name>
<dbReference type="AlphaFoldDB" id="A0A0F5MWD7"/>
<dbReference type="Proteomes" id="UP000034416">
    <property type="component" value="Unassembled WGS sequence"/>
</dbReference>
<evidence type="ECO:0000313" key="1">
    <source>
        <dbReference type="EMBL" id="KKB98914.1"/>
    </source>
</evidence>